<accession>A0A6P1P1L6</accession>
<organism evidence="2 3">
    <name type="scientific">Nibribacter ruber</name>
    <dbReference type="NCBI Taxonomy" id="2698458"/>
    <lineage>
        <taxon>Bacteria</taxon>
        <taxon>Pseudomonadati</taxon>
        <taxon>Bacteroidota</taxon>
        <taxon>Cytophagia</taxon>
        <taxon>Cytophagales</taxon>
        <taxon>Hymenobacteraceae</taxon>
        <taxon>Nibribacter</taxon>
    </lineage>
</organism>
<evidence type="ECO:0000313" key="3">
    <source>
        <dbReference type="Proteomes" id="UP000464214"/>
    </source>
</evidence>
<dbReference type="InterPro" id="IPR025474">
    <property type="entry name" value="DUF4325"/>
</dbReference>
<proteinExistence type="predicted"/>
<feature type="domain" description="DUF4325" evidence="1">
    <location>
        <begin position="19"/>
        <end position="79"/>
    </location>
</feature>
<dbReference type="EMBL" id="CP047897">
    <property type="protein sequence ID" value="QHL87452.1"/>
    <property type="molecule type" value="Genomic_DNA"/>
</dbReference>
<sequence length="95" mass="10814">MKTLSLDNFAPIISDRLVGDEIYNLIKSDLETCQQLDIDLKEIKSMATFCAKQIFGKLYLELGGDSFFQRIRLINATDDLKTIIRIGIQSALEDR</sequence>
<name>A0A6P1P1L6_9BACT</name>
<dbReference type="Proteomes" id="UP000464214">
    <property type="component" value="Chromosome"/>
</dbReference>
<dbReference type="Pfam" id="PF14213">
    <property type="entry name" value="DUF4325"/>
    <property type="match status" value="1"/>
</dbReference>
<protein>
    <submittedName>
        <fullName evidence="2">DUF4325 domain-containing protein</fullName>
    </submittedName>
</protein>
<evidence type="ECO:0000313" key="2">
    <source>
        <dbReference type="EMBL" id="QHL87452.1"/>
    </source>
</evidence>
<keyword evidence="3" id="KW-1185">Reference proteome</keyword>
<reference evidence="2 3" key="1">
    <citation type="submission" date="2020-01" db="EMBL/GenBank/DDBJ databases">
        <authorList>
            <person name="Kim M."/>
        </authorList>
    </citation>
    <scope>NUCLEOTIDE SEQUENCE [LARGE SCALE GENOMIC DNA]</scope>
    <source>
        <strain evidence="2 3">BT10</strain>
    </source>
</reference>
<dbReference type="RefSeq" id="WP_160690865.1">
    <property type="nucleotide sequence ID" value="NZ_CP047897.1"/>
</dbReference>
<evidence type="ECO:0000259" key="1">
    <source>
        <dbReference type="Pfam" id="PF14213"/>
    </source>
</evidence>
<dbReference type="AlphaFoldDB" id="A0A6P1P1L6"/>
<dbReference type="KEGG" id="nib:GU926_08375"/>
<gene>
    <name evidence="2" type="ORF">GU926_08375</name>
</gene>